<protein>
    <submittedName>
        <fullName evidence="2">Uncharacterized protein</fullName>
    </submittedName>
</protein>
<comment type="caution">
    <text evidence="2">The sequence shown here is derived from an EMBL/GenBank/DDBJ whole genome shotgun (WGS) entry which is preliminary data.</text>
</comment>
<dbReference type="SUPFAM" id="SSF46785">
    <property type="entry name" value="Winged helix' DNA-binding domain"/>
    <property type="match status" value="1"/>
</dbReference>
<evidence type="ECO:0000313" key="3">
    <source>
        <dbReference type="Proteomes" id="UP001209317"/>
    </source>
</evidence>
<accession>A0AAE3LLD3</accession>
<evidence type="ECO:0000313" key="2">
    <source>
        <dbReference type="EMBL" id="MCU7695503.1"/>
    </source>
</evidence>
<dbReference type="RefSeq" id="WP_263038990.1">
    <property type="nucleotide sequence ID" value="NZ_JAOTPL010000032.1"/>
</dbReference>
<organism evidence="2 3">
    <name type="scientific">Haoranjiania flava</name>
    <dbReference type="NCBI Taxonomy" id="1856322"/>
    <lineage>
        <taxon>Bacteria</taxon>
        <taxon>Pseudomonadati</taxon>
        <taxon>Bacteroidota</taxon>
        <taxon>Chitinophagia</taxon>
        <taxon>Chitinophagales</taxon>
        <taxon>Chitinophagaceae</taxon>
        <taxon>Haoranjiania</taxon>
    </lineage>
</organism>
<feature type="region of interest" description="Disordered" evidence="1">
    <location>
        <begin position="207"/>
        <end position="248"/>
    </location>
</feature>
<dbReference type="Gene3D" id="1.10.10.10">
    <property type="entry name" value="Winged helix-like DNA-binding domain superfamily/Winged helix DNA-binding domain"/>
    <property type="match status" value="1"/>
</dbReference>
<dbReference type="SUPFAM" id="SSF52540">
    <property type="entry name" value="P-loop containing nucleoside triphosphate hydrolases"/>
    <property type="match status" value="1"/>
</dbReference>
<dbReference type="InterPro" id="IPR036388">
    <property type="entry name" value="WH-like_DNA-bd_sf"/>
</dbReference>
<feature type="compositionally biased region" description="Polar residues" evidence="1">
    <location>
        <begin position="213"/>
        <end position="248"/>
    </location>
</feature>
<gene>
    <name evidence="2" type="ORF">OD355_13340</name>
</gene>
<dbReference type="InterPro" id="IPR027417">
    <property type="entry name" value="P-loop_NTPase"/>
</dbReference>
<dbReference type="EMBL" id="JAOTPL010000032">
    <property type="protein sequence ID" value="MCU7695503.1"/>
    <property type="molecule type" value="Genomic_DNA"/>
</dbReference>
<dbReference type="Proteomes" id="UP001209317">
    <property type="component" value="Unassembled WGS sequence"/>
</dbReference>
<feature type="non-terminal residue" evidence="2">
    <location>
        <position position="1"/>
    </location>
</feature>
<reference evidence="2" key="1">
    <citation type="submission" date="2022-10" db="EMBL/GenBank/DDBJ databases">
        <authorList>
            <person name="Kim H.S."/>
            <person name="Kim J.-S."/>
            <person name="Suh M.K."/>
            <person name="Eom M.K."/>
            <person name="Lee J.-S."/>
        </authorList>
    </citation>
    <scope>NUCLEOTIDE SEQUENCE</scope>
    <source>
        <strain evidence="2">LIP-5</strain>
    </source>
</reference>
<proteinExistence type="predicted"/>
<dbReference type="InterPro" id="IPR036390">
    <property type="entry name" value="WH_DNA-bd_sf"/>
</dbReference>
<name>A0AAE3LLD3_9BACT</name>
<dbReference type="AlphaFoldDB" id="A0AAE3LLD3"/>
<sequence>VSGNPNKKLTMYTQSEKDNFFEAIESLKKYRRADLIDEKGKNLLQVLYTDLLPNDHILKRSTKENTTFLIGRKGTGKSTIFLRIEQELRKSEKYLPCYLDVKTIYELAQTEYVNFDYLSDYLPEKTIKKYLIERSFLQSVLKRIAEEIDLKYDNWVERIKQFLGSTKAEELKSKIAKLKRQIEDNEILKEIEIPIIKNISLKRKKAEEKSSETSHSSDNNIGLNVDTSSPKLNLNASSKQGESGSSKNASEIEENFSTIFLQIFQIKSFIEELKEILICVKIRHIVVLLDDFSEIDDFAIKTFVDTILAPLNNWSDEFIKFKIAAYPNRIYYGKIDPGKIDTINLDFYNLYSEFDRNKMEEGAIDFTKRLIEKRVKHFVGKEPSDFFDISRNSIDEYYELLFQTSMNVPRIIGYILSYCYQSKIIYNKSINKSDIEAAANRYYEEKIEPFFHKTTYSLLSLNEKIDTLQLRDLLQKFVDKMIEVKRKITMGEYSTEAYIPTFPYSSHFHFDISLETFLKTLELNFFVSKYTEMSDKDGRNSAILCLNYGLAQKHNLLWGKPKGSKHRKYFIERPFSFNVLLKEFLATSKSIHCSNEECNQSFTQEQIPLLEFSEFKCNKCKQQVIIEPISKEISEELQKIEKDNLLNTSDIEIVTELSKIDNPVQAKEIAEELDISSQSIAQRSRKLDLQKGLVKRHDTTPKTYELTELAKKIYISK</sequence>
<keyword evidence="3" id="KW-1185">Reference proteome</keyword>
<evidence type="ECO:0000256" key="1">
    <source>
        <dbReference type="SAM" id="MobiDB-lite"/>
    </source>
</evidence>